<dbReference type="STRING" id="1963.AQJ27_27450"/>
<organism evidence="2 3">
    <name type="scientific">Streptomyces olivochromogenes</name>
    <dbReference type="NCBI Taxonomy" id="1963"/>
    <lineage>
        <taxon>Bacteria</taxon>
        <taxon>Bacillati</taxon>
        <taxon>Actinomycetota</taxon>
        <taxon>Actinomycetes</taxon>
        <taxon>Kitasatosporales</taxon>
        <taxon>Streptomycetaceae</taxon>
        <taxon>Streptomyces</taxon>
    </lineage>
</organism>
<evidence type="ECO:0000259" key="1">
    <source>
        <dbReference type="Pfam" id="PF00561"/>
    </source>
</evidence>
<protein>
    <submittedName>
        <fullName evidence="2">Arylesterase</fullName>
    </submittedName>
</protein>
<dbReference type="InterPro" id="IPR029058">
    <property type="entry name" value="AB_hydrolase_fold"/>
</dbReference>
<evidence type="ECO:0000313" key="3">
    <source>
        <dbReference type="Proteomes" id="UP000217446"/>
    </source>
</evidence>
<dbReference type="PANTHER" id="PTHR43433">
    <property type="entry name" value="HYDROLASE, ALPHA/BETA FOLD FAMILY PROTEIN"/>
    <property type="match status" value="1"/>
</dbReference>
<dbReference type="SUPFAM" id="SSF53474">
    <property type="entry name" value="alpha/beta-Hydrolases"/>
    <property type="match status" value="1"/>
</dbReference>
<gene>
    <name evidence="2" type="ORF">SO3561_09848</name>
</gene>
<dbReference type="InterPro" id="IPR050471">
    <property type="entry name" value="AB_hydrolase"/>
</dbReference>
<dbReference type="EMBL" id="BDQI01000049">
    <property type="protein sequence ID" value="GAX58276.1"/>
    <property type="molecule type" value="Genomic_DNA"/>
</dbReference>
<keyword evidence="3" id="KW-1185">Reference proteome</keyword>
<comment type="caution">
    <text evidence="2">The sequence shown here is derived from an EMBL/GenBank/DDBJ whole genome shotgun (WGS) entry which is preliminary data.</text>
</comment>
<dbReference type="Pfam" id="PF00561">
    <property type="entry name" value="Abhydrolase_1"/>
    <property type="match status" value="1"/>
</dbReference>
<dbReference type="Gene3D" id="3.40.50.1820">
    <property type="entry name" value="alpha/beta hydrolase"/>
    <property type="match status" value="1"/>
</dbReference>
<accession>A0A250VW08</accession>
<reference evidence="3" key="1">
    <citation type="submission" date="2017-05" db="EMBL/GenBank/DDBJ databases">
        <title>Streptomyces olivochromogenes NBRC 3561 whole genome shotgun sequence.</title>
        <authorList>
            <person name="Dohra H."/>
            <person name="Kodani S."/>
        </authorList>
    </citation>
    <scope>NUCLEOTIDE SEQUENCE [LARGE SCALE GENOMIC DNA]</scope>
    <source>
        <strain evidence="3">NBRC 3561</strain>
    </source>
</reference>
<proteinExistence type="predicted"/>
<dbReference type="Proteomes" id="UP000217446">
    <property type="component" value="Unassembled WGS sequence"/>
</dbReference>
<evidence type="ECO:0000313" key="2">
    <source>
        <dbReference type="EMBL" id="GAX58276.1"/>
    </source>
</evidence>
<feature type="domain" description="AB hydrolase-1" evidence="1">
    <location>
        <begin position="31"/>
        <end position="280"/>
    </location>
</feature>
<sequence>MERGFVMPYVVVGRENTGDIRIHYEDHGAGPPVVLVHGYLADGRSWEKQEAALLMAGYRVISYDRRGGGDSGRPAVGYDYDTLAADLNTLLEVLDVVDAVLVGCCSGTGELTRYLGTYGQRRVRGAALLAPLPPFLPRSDANPEGIAPGVLDAFLGELSADRPAAIKAYLDRYYNIDYYNTDYRSTDPLGGSRVSDQAWQNSFHVALRVSAAAALGCAVAWREDFRDDVARVTIPVLIVQGAQDRVMPPGATGNRLAVMLADARLALIPDGGHAIIWTHAAQVNHLLVGFLQAL</sequence>
<dbReference type="RefSeq" id="WP_341866099.1">
    <property type="nucleotide sequence ID" value="NZ_BDQI01000049.1"/>
</dbReference>
<dbReference type="GO" id="GO:0003824">
    <property type="term" value="F:catalytic activity"/>
    <property type="evidence" value="ECO:0007669"/>
    <property type="project" value="UniProtKB-ARBA"/>
</dbReference>
<dbReference type="AlphaFoldDB" id="A0A250VW08"/>
<name>A0A250VW08_STROL</name>
<dbReference type="InterPro" id="IPR000073">
    <property type="entry name" value="AB_hydrolase_1"/>
</dbReference>
<dbReference type="PANTHER" id="PTHR43433:SF4">
    <property type="entry name" value="NON-HEME CHLOROPEROXIDASE-RELATED"/>
    <property type="match status" value="1"/>
</dbReference>